<reference evidence="4 5" key="1">
    <citation type="submission" date="2011-08" db="EMBL/GenBank/DDBJ databases">
        <title>The Genome Sequence of Clostridium hathewayi WAL-18680.</title>
        <authorList>
            <consortium name="The Broad Institute Genome Sequencing Platform"/>
            <person name="Earl A."/>
            <person name="Ward D."/>
            <person name="Feldgarden M."/>
            <person name="Gevers D."/>
            <person name="Finegold S.M."/>
            <person name="Summanen P.H."/>
            <person name="Molitoris D.R."/>
            <person name="Song M."/>
            <person name="Daigneault M."/>
            <person name="Allen-Vercoe E."/>
            <person name="Young S.K."/>
            <person name="Zeng Q."/>
            <person name="Gargeya S."/>
            <person name="Fitzgerald M."/>
            <person name="Haas B."/>
            <person name="Abouelleil A."/>
            <person name="Alvarado L."/>
            <person name="Arachchi H.M."/>
            <person name="Berlin A."/>
            <person name="Brown A."/>
            <person name="Chapman S.B."/>
            <person name="Chen Z."/>
            <person name="Dunbar C."/>
            <person name="Freedman E."/>
            <person name="Gearin G."/>
            <person name="Gellesch M."/>
            <person name="Goldberg J."/>
            <person name="Griggs A."/>
            <person name="Gujja S."/>
            <person name="Heiman D."/>
            <person name="Howarth C."/>
            <person name="Larson L."/>
            <person name="Lui A."/>
            <person name="MacDonald P.J.P."/>
            <person name="Montmayeur A."/>
            <person name="Murphy C."/>
            <person name="Neiman D."/>
            <person name="Pearson M."/>
            <person name="Priest M."/>
            <person name="Roberts A."/>
            <person name="Saif S."/>
            <person name="Shea T."/>
            <person name="Shenoy N."/>
            <person name="Sisk P."/>
            <person name="Stolte C."/>
            <person name="Sykes S."/>
            <person name="Wortman J."/>
            <person name="Nusbaum C."/>
            <person name="Birren B."/>
        </authorList>
    </citation>
    <scope>NUCLEOTIDE SEQUENCE [LARGE SCALE GENOMIC DNA]</scope>
    <source>
        <strain evidence="4 5">WAL-18680</strain>
    </source>
</reference>
<dbReference type="PANTHER" id="PTHR22916:SF51">
    <property type="entry name" value="GLYCOSYLTRANSFERASE EPSH-RELATED"/>
    <property type="match status" value="1"/>
</dbReference>
<dbReference type="CDD" id="cd00761">
    <property type="entry name" value="Glyco_tranf_GTA_type"/>
    <property type="match status" value="1"/>
</dbReference>
<dbReference type="InterPro" id="IPR001173">
    <property type="entry name" value="Glyco_trans_2-like"/>
</dbReference>
<dbReference type="InterPro" id="IPR029044">
    <property type="entry name" value="Nucleotide-diphossugar_trans"/>
</dbReference>
<dbReference type="EMBL" id="ADLN01000005">
    <property type="protein sequence ID" value="EHI61360.1"/>
    <property type="molecule type" value="Genomic_DNA"/>
</dbReference>
<evidence type="ECO:0000256" key="2">
    <source>
        <dbReference type="ARBA" id="ARBA00022679"/>
    </source>
</evidence>
<dbReference type="Gene3D" id="3.90.550.10">
    <property type="entry name" value="Spore Coat Polysaccharide Biosynthesis Protein SpsA, Chain A"/>
    <property type="match status" value="1"/>
</dbReference>
<dbReference type="PANTHER" id="PTHR22916">
    <property type="entry name" value="GLYCOSYLTRANSFERASE"/>
    <property type="match status" value="1"/>
</dbReference>
<dbReference type="Proteomes" id="UP000005384">
    <property type="component" value="Unassembled WGS sequence"/>
</dbReference>
<keyword evidence="1" id="KW-0328">Glycosyltransferase</keyword>
<dbReference type="AlphaFoldDB" id="G5IB45"/>
<evidence type="ECO:0000313" key="4">
    <source>
        <dbReference type="EMBL" id="EHI61360.1"/>
    </source>
</evidence>
<dbReference type="RefSeq" id="WP_006778708.1">
    <property type="nucleotide sequence ID" value="NZ_JH379027.1"/>
</dbReference>
<name>G5IB45_9FIRM</name>
<dbReference type="SUPFAM" id="SSF53448">
    <property type="entry name" value="Nucleotide-diphospho-sugar transferases"/>
    <property type="match status" value="1"/>
</dbReference>
<keyword evidence="2" id="KW-0808">Transferase</keyword>
<feature type="domain" description="Glycosyltransferase 2-like" evidence="3">
    <location>
        <begin position="11"/>
        <end position="176"/>
    </location>
</feature>
<keyword evidence="5" id="KW-1185">Reference proteome</keyword>
<organism evidence="4 5">
    <name type="scientific">Hungatella hathewayi WAL-18680</name>
    <dbReference type="NCBI Taxonomy" id="742737"/>
    <lineage>
        <taxon>Bacteria</taxon>
        <taxon>Bacillati</taxon>
        <taxon>Bacillota</taxon>
        <taxon>Clostridia</taxon>
        <taxon>Lachnospirales</taxon>
        <taxon>Lachnospiraceae</taxon>
        <taxon>Hungatella</taxon>
    </lineage>
</organism>
<evidence type="ECO:0000256" key="1">
    <source>
        <dbReference type="ARBA" id="ARBA00022676"/>
    </source>
</evidence>
<evidence type="ECO:0000259" key="3">
    <source>
        <dbReference type="Pfam" id="PF00535"/>
    </source>
</evidence>
<dbReference type="Pfam" id="PF00535">
    <property type="entry name" value="Glycos_transf_2"/>
    <property type="match status" value="1"/>
</dbReference>
<evidence type="ECO:0000313" key="5">
    <source>
        <dbReference type="Proteomes" id="UP000005384"/>
    </source>
</evidence>
<accession>G5IB45</accession>
<dbReference type="HOGENOM" id="CLU_025996_22_1_9"/>
<proteinExistence type="predicted"/>
<gene>
    <name evidence="4" type="ORF">HMPREF9473_00722</name>
</gene>
<dbReference type="GO" id="GO:0016757">
    <property type="term" value="F:glycosyltransferase activity"/>
    <property type="evidence" value="ECO:0007669"/>
    <property type="project" value="UniProtKB-KW"/>
</dbReference>
<sequence length="206" mass="23680">MDYNSFTPIISVIVPVYNVESYLKRCINSILCQTYRDFEIILVDDGSNDKSGKICDEYVKEDNRVRVIHKKNGGLSTARNAGIDAAKGTYLFFVDSDDWITQDALYYLITIMEKTKADIVSASYQLTYDESIKIKKHYTEAIMSRNQAIKNYLTLGMKRRVADYSACAKLYKKNLFHSVRFPIGQLYEDGATNLEIILLVNRYSKK</sequence>
<protein>
    <recommendedName>
        <fullName evidence="3">Glycosyltransferase 2-like domain-containing protein</fullName>
    </recommendedName>
</protein>
<comment type="caution">
    <text evidence="4">The sequence shown here is derived from an EMBL/GenBank/DDBJ whole genome shotgun (WGS) entry which is preliminary data.</text>
</comment>